<dbReference type="InParanoid" id="K3X927"/>
<evidence type="ECO:0000259" key="2">
    <source>
        <dbReference type="Pfam" id="PF07744"/>
    </source>
</evidence>
<feature type="region of interest" description="Disordered" evidence="1">
    <location>
        <begin position="152"/>
        <end position="181"/>
    </location>
</feature>
<keyword evidence="4" id="KW-1185">Reference proteome</keyword>
<dbReference type="HOGENOM" id="CLU_094401_0_0_1"/>
<dbReference type="AlphaFoldDB" id="K3X927"/>
<reference evidence="4" key="1">
    <citation type="journal article" date="2010" name="Genome Biol.">
        <title>Genome sequence of the necrotrophic plant pathogen Pythium ultimum reveals original pathogenicity mechanisms and effector repertoire.</title>
        <authorList>
            <person name="Levesque C.A."/>
            <person name="Brouwer H."/>
            <person name="Cano L."/>
            <person name="Hamilton J.P."/>
            <person name="Holt C."/>
            <person name="Huitema E."/>
            <person name="Raffaele S."/>
            <person name="Robideau G.P."/>
            <person name="Thines M."/>
            <person name="Win J."/>
            <person name="Zerillo M.M."/>
            <person name="Beakes G.W."/>
            <person name="Boore J.L."/>
            <person name="Busam D."/>
            <person name="Dumas B."/>
            <person name="Ferriera S."/>
            <person name="Fuerstenberg S.I."/>
            <person name="Gachon C.M."/>
            <person name="Gaulin E."/>
            <person name="Govers F."/>
            <person name="Grenville-Briggs L."/>
            <person name="Horner N."/>
            <person name="Hostetler J."/>
            <person name="Jiang R.H."/>
            <person name="Johnson J."/>
            <person name="Krajaejun T."/>
            <person name="Lin H."/>
            <person name="Meijer H.J."/>
            <person name="Moore B."/>
            <person name="Morris P."/>
            <person name="Phuntmart V."/>
            <person name="Puiu D."/>
            <person name="Shetty J."/>
            <person name="Stajich J.E."/>
            <person name="Tripathy S."/>
            <person name="Wawra S."/>
            <person name="van West P."/>
            <person name="Whitty B.R."/>
            <person name="Coutinho P.M."/>
            <person name="Henrissat B."/>
            <person name="Martin F."/>
            <person name="Thomas P.D."/>
            <person name="Tyler B.M."/>
            <person name="De Vries R.P."/>
            <person name="Kamoun S."/>
            <person name="Yandell M."/>
            <person name="Tisserat N."/>
            <person name="Buell C.R."/>
        </authorList>
    </citation>
    <scope>NUCLEOTIDE SEQUENCE</scope>
    <source>
        <strain evidence="4">DAOM:BR144</strain>
    </source>
</reference>
<evidence type="ECO:0000256" key="1">
    <source>
        <dbReference type="SAM" id="MobiDB-lite"/>
    </source>
</evidence>
<reference evidence="4" key="2">
    <citation type="submission" date="2010-04" db="EMBL/GenBank/DDBJ databases">
        <authorList>
            <person name="Buell R."/>
            <person name="Hamilton J."/>
            <person name="Hostetler J."/>
        </authorList>
    </citation>
    <scope>NUCLEOTIDE SEQUENCE [LARGE SCALE GENOMIC DNA]</scope>
    <source>
        <strain evidence="4">DAOM:BR144</strain>
    </source>
</reference>
<proteinExistence type="predicted"/>
<dbReference type="eggNOG" id="ENOG502S901">
    <property type="taxonomic scope" value="Eukaryota"/>
</dbReference>
<dbReference type="Proteomes" id="UP000019132">
    <property type="component" value="Unassembled WGS sequence"/>
</dbReference>
<dbReference type="EnsemblProtists" id="PYU1_T013726">
    <property type="protein sequence ID" value="PYU1_T013726"/>
    <property type="gene ID" value="PYU1_G013697"/>
</dbReference>
<name>K3X927_GLOUD</name>
<feature type="compositionally biased region" description="Polar residues" evidence="1">
    <location>
        <begin position="171"/>
        <end position="181"/>
    </location>
</feature>
<accession>K3X927</accession>
<organism evidence="3 4">
    <name type="scientific">Globisporangium ultimum (strain ATCC 200006 / CBS 805.95 / DAOM BR144)</name>
    <name type="common">Pythium ultimum</name>
    <dbReference type="NCBI Taxonomy" id="431595"/>
    <lineage>
        <taxon>Eukaryota</taxon>
        <taxon>Sar</taxon>
        <taxon>Stramenopiles</taxon>
        <taxon>Oomycota</taxon>
        <taxon>Peronosporomycetes</taxon>
        <taxon>Pythiales</taxon>
        <taxon>Pythiaceae</taxon>
        <taxon>Globisporangium</taxon>
    </lineage>
</organism>
<feature type="compositionally biased region" description="Basic and acidic residues" evidence="1">
    <location>
        <begin position="152"/>
        <end position="165"/>
    </location>
</feature>
<evidence type="ECO:0000313" key="4">
    <source>
        <dbReference type="Proteomes" id="UP000019132"/>
    </source>
</evidence>
<feature type="domain" description="Spen paralogue and orthologue SPOC C-terminal" evidence="2">
    <location>
        <begin position="42"/>
        <end position="122"/>
    </location>
</feature>
<dbReference type="EMBL" id="GL376586">
    <property type="status" value="NOT_ANNOTATED_CDS"/>
    <property type="molecule type" value="Genomic_DNA"/>
</dbReference>
<dbReference type="Pfam" id="PF07744">
    <property type="entry name" value="SPOC"/>
    <property type="match status" value="1"/>
</dbReference>
<evidence type="ECO:0000313" key="3">
    <source>
        <dbReference type="EnsemblProtists" id="PYU1_T013726"/>
    </source>
</evidence>
<protein>
    <recommendedName>
        <fullName evidence="2">Spen paralogue and orthologue SPOC C-terminal domain-containing protein</fullName>
    </recommendedName>
</protein>
<dbReference type="VEuPathDB" id="FungiDB:PYU1_G013697"/>
<reference evidence="3" key="3">
    <citation type="submission" date="2015-02" db="UniProtKB">
        <authorList>
            <consortium name="EnsemblProtists"/>
        </authorList>
    </citation>
    <scope>IDENTIFICATION</scope>
    <source>
        <strain evidence="3">DAOM BR144</strain>
    </source>
</reference>
<dbReference type="InterPro" id="IPR012921">
    <property type="entry name" value="SPOC_C"/>
</dbReference>
<sequence length="181" mass="20388">MVSEPERVGVRFRVQKGSSFDFECSSYSAWLNPKLRNLFTRIDELEALQIEHVVISKRLELGDVDRMVAHCRQHPPQCVVCPSTVEHTNAFQEFAAYLKQRQRAGVATLANGYLLLLTPIPGWDNYLRCFAIKSKTNEMDTDSVPPFSLMHLEEDAAATHKDEGSHPSMPPQQSDDAASQV</sequence>